<dbReference type="Gene3D" id="3.30.70.270">
    <property type="match status" value="1"/>
</dbReference>
<dbReference type="PROSITE" id="PS50885">
    <property type="entry name" value="HAMP"/>
    <property type="match status" value="1"/>
</dbReference>
<dbReference type="InterPro" id="IPR029787">
    <property type="entry name" value="Nucleotide_cyclase"/>
</dbReference>
<dbReference type="InterPro" id="IPR033417">
    <property type="entry name" value="CHASE8"/>
</dbReference>
<dbReference type="Pfam" id="PF17152">
    <property type="entry name" value="CHASE8"/>
    <property type="match status" value="1"/>
</dbReference>
<dbReference type="SMART" id="SM00304">
    <property type="entry name" value="HAMP"/>
    <property type="match status" value="1"/>
</dbReference>
<dbReference type="InterPro" id="IPR052163">
    <property type="entry name" value="DGC-Regulatory_Protein"/>
</dbReference>
<dbReference type="Proteomes" id="UP000198638">
    <property type="component" value="Unassembled WGS sequence"/>
</dbReference>
<dbReference type="OrthoDB" id="9812260at2"/>
<dbReference type="SMART" id="SM00267">
    <property type="entry name" value="GGDEF"/>
    <property type="match status" value="1"/>
</dbReference>
<feature type="transmembrane region" description="Helical" evidence="1">
    <location>
        <begin position="20"/>
        <end position="42"/>
    </location>
</feature>
<dbReference type="InterPro" id="IPR043128">
    <property type="entry name" value="Rev_trsase/Diguanyl_cyclase"/>
</dbReference>
<organism evidence="4 5">
    <name type="scientific">Paraburkholderia sartisoli</name>
    <dbReference type="NCBI Taxonomy" id="83784"/>
    <lineage>
        <taxon>Bacteria</taxon>
        <taxon>Pseudomonadati</taxon>
        <taxon>Pseudomonadota</taxon>
        <taxon>Betaproteobacteria</taxon>
        <taxon>Burkholderiales</taxon>
        <taxon>Burkholderiaceae</taxon>
        <taxon>Paraburkholderia</taxon>
    </lineage>
</organism>
<feature type="domain" description="GGDEF" evidence="3">
    <location>
        <begin position="278"/>
        <end position="411"/>
    </location>
</feature>
<dbReference type="GO" id="GO:0007165">
    <property type="term" value="P:signal transduction"/>
    <property type="evidence" value="ECO:0007669"/>
    <property type="project" value="InterPro"/>
</dbReference>
<dbReference type="Pfam" id="PF00672">
    <property type="entry name" value="HAMP"/>
    <property type="match status" value="1"/>
</dbReference>
<evidence type="ECO:0000256" key="1">
    <source>
        <dbReference type="SAM" id="Phobius"/>
    </source>
</evidence>
<dbReference type="GO" id="GO:0016020">
    <property type="term" value="C:membrane"/>
    <property type="evidence" value="ECO:0007669"/>
    <property type="project" value="InterPro"/>
</dbReference>
<dbReference type="CDD" id="cd01949">
    <property type="entry name" value="GGDEF"/>
    <property type="match status" value="1"/>
</dbReference>
<dbReference type="RefSeq" id="WP_090536111.1">
    <property type="nucleotide sequence ID" value="NZ_FNRQ01000007.1"/>
</dbReference>
<evidence type="ECO:0000259" key="2">
    <source>
        <dbReference type="PROSITE" id="PS50885"/>
    </source>
</evidence>
<feature type="transmembrane region" description="Helical" evidence="1">
    <location>
        <begin position="158"/>
        <end position="176"/>
    </location>
</feature>
<dbReference type="PANTHER" id="PTHR46663:SF2">
    <property type="entry name" value="GGDEF DOMAIN-CONTAINING PROTEIN"/>
    <property type="match status" value="1"/>
</dbReference>
<name>A0A1H4H7X6_9BURK</name>
<dbReference type="InterPro" id="IPR000160">
    <property type="entry name" value="GGDEF_dom"/>
</dbReference>
<dbReference type="Gene3D" id="6.10.340.10">
    <property type="match status" value="1"/>
</dbReference>
<dbReference type="PANTHER" id="PTHR46663">
    <property type="entry name" value="DIGUANYLATE CYCLASE DGCT-RELATED"/>
    <property type="match status" value="1"/>
</dbReference>
<accession>A0A1H4H7X6</accession>
<evidence type="ECO:0000313" key="4">
    <source>
        <dbReference type="EMBL" id="SEB17172.1"/>
    </source>
</evidence>
<keyword evidence="1" id="KW-0472">Membrane</keyword>
<proteinExistence type="predicted"/>
<dbReference type="SUPFAM" id="SSF55073">
    <property type="entry name" value="Nucleotide cyclase"/>
    <property type="match status" value="1"/>
</dbReference>
<keyword evidence="1" id="KW-0812">Transmembrane</keyword>
<dbReference type="EMBL" id="FNRQ01000007">
    <property type="protein sequence ID" value="SEB17172.1"/>
    <property type="molecule type" value="Genomic_DNA"/>
</dbReference>
<dbReference type="STRING" id="83784.SAMN05192564_107270"/>
<evidence type="ECO:0000259" key="3">
    <source>
        <dbReference type="PROSITE" id="PS50887"/>
    </source>
</evidence>
<sequence>MTRRDNSPAPLTLSRALLRANVVCALLAVSLVGGTLMIVGTLQLRALAEHNLQLVARSMAYTIEAAVVFNDHAAAQDSLARMATANSVEAVSAFDSHGQRLAAWTRVGVDKEDPVRRVIRRWLLKEPVTEPVSSEGAVVGEVRVQGSPDGLLGFFEAGFLWIFACMILSMLGTLYLSRRIFKTITAPLVELARVTHQVRTARSFGQRVPPARIADLNDLATDFNSLLDELEKWEAGMQRENQTLAHQANHDSLTGLPNRLSFEASLDQALTRADGDRLRFALLFLDCDRFKDINDTLGHAAGDHVLATVARRIREQLRVGDIVARIGGDEFAALLAPLRDLGDAARIAHNVAVAMREPIVLDDGTQVASSVSIGVAVYPDDAASATSLIRVADAAMYESKARQRGLSAFDQSG</sequence>
<dbReference type="NCBIfam" id="TIGR00254">
    <property type="entry name" value="GGDEF"/>
    <property type="match status" value="1"/>
</dbReference>
<dbReference type="AlphaFoldDB" id="A0A1H4H7X6"/>
<dbReference type="PROSITE" id="PS50887">
    <property type="entry name" value="GGDEF"/>
    <property type="match status" value="1"/>
</dbReference>
<dbReference type="Pfam" id="PF00990">
    <property type="entry name" value="GGDEF"/>
    <property type="match status" value="1"/>
</dbReference>
<feature type="domain" description="HAMP" evidence="2">
    <location>
        <begin position="182"/>
        <end position="235"/>
    </location>
</feature>
<reference evidence="5" key="1">
    <citation type="submission" date="2016-10" db="EMBL/GenBank/DDBJ databases">
        <authorList>
            <person name="Varghese N."/>
            <person name="Submissions S."/>
        </authorList>
    </citation>
    <scope>NUCLEOTIDE SEQUENCE [LARGE SCALE GENOMIC DNA]</scope>
    <source>
        <strain evidence="5">LMG 24000</strain>
    </source>
</reference>
<gene>
    <name evidence="4" type="ORF">SAMN05192564_107270</name>
</gene>
<keyword evidence="5" id="KW-1185">Reference proteome</keyword>
<protein>
    <submittedName>
        <fullName evidence="4">Diguanylate cyclase (GGDEF) domain-containing protein</fullName>
    </submittedName>
</protein>
<dbReference type="InterPro" id="IPR003660">
    <property type="entry name" value="HAMP_dom"/>
</dbReference>
<evidence type="ECO:0000313" key="5">
    <source>
        <dbReference type="Proteomes" id="UP000198638"/>
    </source>
</evidence>
<keyword evidence="1" id="KW-1133">Transmembrane helix</keyword>